<feature type="compositionally biased region" description="Basic and acidic residues" evidence="1">
    <location>
        <begin position="155"/>
        <end position="164"/>
    </location>
</feature>
<feature type="compositionally biased region" description="Basic and acidic residues" evidence="1">
    <location>
        <begin position="65"/>
        <end position="82"/>
    </location>
</feature>
<comment type="caution">
    <text evidence="2">The sequence shown here is derived from an EMBL/GenBank/DDBJ whole genome shotgun (WGS) entry which is preliminary data.</text>
</comment>
<evidence type="ECO:0000313" key="2">
    <source>
        <dbReference type="EMBL" id="CAK8695807.1"/>
    </source>
</evidence>
<gene>
    <name evidence="2" type="ORF">CVLEPA_LOCUS29029</name>
</gene>
<feature type="region of interest" description="Disordered" evidence="1">
    <location>
        <begin position="59"/>
        <end position="87"/>
    </location>
</feature>
<keyword evidence="3" id="KW-1185">Reference proteome</keyword>
<feature type="region of interest" description="Disordered" evidence="1">
    <location>
        <begin position="145"/>
        <end position="164"/>
    </location>
</feature>
<name>A0ABP0GVX6_CLALP</name>
<accession>A0ABP0GVX6</accession>
<reference evidence="2 3" key="1">
    <citation type="submission" date="2024-02" db="EMBL/GenBank/DDBJ databases">
        <authorList>
            <person name="Daric V."/>
            <person name="Darras S."/>
        </authorList>
    </citation>
    <scope>NUCLEOTIDE SEQUENCE [LARGE SCALE GENOMIC DNA]</scope>
</reference>
<dbReference type="Proteomes" id="UP001642483">
    <property type="component" value="Unassembled WGS sequence"/>
</dbReference>
<proteinExistence type="predicted"/>
<organism evidence="2 3">
    <name type="scientific">Clavelina lepadiformis</name>
    <name type="common">Light-bulb sea squirt</name>
    <name type="synonym">Ascidia lepadiformis</name>
    <dbReference type="NCBI Taxonomy" id="159417"/>
    <lineage>
        <taxon>Eukaryota</taxon>
        <taxon>Metazoa</taxon>
        <taxon>Chordata</taxon>
        <taxon>Tunicata</taxon>
        <taxon>Ascidiacea</taxon>
        <taxon>Aplousobranchia</taxon>
        <taxon>Clavelinidae</taxon>
        <taxon>Clavelina</taxon>
    </lineage>
</organism>
<evidence type="ECO:0000313" key="3">
    <source>
        <dbReference type="Proteomes" id="UP001642483"/>
    </source>
</evidence>
<evidence type="ECO:0000256" key="1">
    <source>
        <dbReference type="SAM" id="MobiDB-lite"/>
    </source>
</evidence>
<protein>
    <submittedName>
        <fullName evidence="2">Uncharacterized protein</fullName>
    </submittedName>
</protein>
<dbReference type="EMBL" id="CAWYQH010000152">
    <property type="protein sequence ID" value="CAK8695807.1"/>
    <property type="molecule type" value="Genomic_DNA"/>
</dbReference>
<sequence length="164" mass="18917">MVTLKSIPPGRKVPKFHKNATGTKKCDKNPQNILKEDFLLFTMVTLKSIPLAGKFRNSQNATGTKKCDKTPKTRFPPLHDGDLEIDPPWPEVPKFTKTRQILKEDFLLFTMVTLKSIPPGRKVPKFTKTRQILKEDFLPLHDGDLEIDPPWPESSEIHKKRDRY</sequence>
<feature type="region of interest" description="Disordered" evidence="1">
    <location>
        <begin position="1"/>
        <end position="24"/>
    </location>
</feature>